<evidence type="ECO:0000313" key="1">
    <source>
        <dbReference type="EMBL" id="QYT05039.1"/>
    </source>
</evidence>
<gene>
    <name evidence="1" type="ORF">H0G86_011934</name>
</gene>
<keyword evidence="2" id="KW-1185">Reference proteome</keyword>
<protein>
    <submittedName>
        <fullName evidence="1">Uncharacterized protein</fullName>
    </submittedName>
</protein>
<dbReference type="AlphaFoldDB" id="A0A8G0LMJ7"/>
<sequence>MSRRLYDIPGDTISDVYSSNLNNDIQLPMSDMLARIVVHEQRLAEWRHRPWEATVKDADPSNLVFHKLSIVMILRYLSTRIFLHRPILSASLHGVCRAQDFPPDSRGLMSPQSKQRLFSPELAELSIKT</sequence>
<evidence type="ECO:0000313" key="2">
    <source>
        <dbReference type="Proteomes" id="UP000826661"/>
    </source>
</evidence>
<proteinExistence type="predicted"/>
<dbReference type="Proteomes" id="UP000826661">
    <property type="component" value="Chromosome VII"/>
</dbReference>
<organism evidence="1 2">
    <name type="scientific">Trichoderma simmonsii</name>
    <dbReference type="NCBI Taxonomy" id="1491479"/>
    <lineage>
        <taxon>Eukaryota</taxon>
        <taxon>Fungi</taxon>
        <taxon>Dikarya</taxon>
        <taxon>Ascomycota</taxon>
        <taxon>Pezizomycotina</taxon>
        <taxon>Sordariomycetes</taxon>
        <taxon>Hypocreomycetidae</taxon>
        <taxon>Hypocreales</taxon>
        <taxon>Hypocreaceae</taxon>
        <taxon>Trichoderma</taxon>
    </lineage>
</organism>
<dbReference type="EMBL" id="CP075870">
    <property type="protein sequence ID" value="QYT05039.1"/>
    <property type="molecule type" value="Genomic_DNA"/>
</dbReference>
<name>A0A8G0LMJ7_9HYPO</name>
<accession>A0A8G0LMJ7</accession>
<reference evidence="1 2" key="1">
    <citation type="journal article" date="2021" name="BMC Genomics">
        <title>Telomere-to-telomere genome assembly of asparaginase-producing Trichoderma simmonsii.</title>
        <authorList>
            <person name="Chung D."/>
            <person name="Kwon Y.M."/>
            <person name="Yang Y."/>
        </authorList>
    </citation>
    <scope>NUCLEOTIDE SEQUENCE [LARGE SCALE GENOMIC DNA]</scope>
    <source>
        <strain evidence="1 2">GH-Sj1</strain>
    </source>
</reference>